<keyword evidence="4" id="KW-0597">Phosphoprotein</keyword>
<feature type="transmembrane region" description="Helical" evidence="11">
    <location>
        <begin position="87"/>
        <end position="107"/>
    </location>
</feature>
<keyword evidence="14" id="KW-0067">ATP-binding</keyword>
<dbReference type="Gene3D" id="6.10.340.10">
    <property type="match status" value="1"/>
</dbReference>
<keyword evidence="6 11" id="KW-0812">Transmembrane</keyword>
<dbReference type="CDD" id="cd06225">
    <property type="entry name" value="HAMP"/>
    <property type="match status" value="1"/>
</dbReference>
<dbReference type="SUPFAM" id="SSF55874">
    <property type="entry name" value="ATPase domain of HSP90 chaperone/DNA topoisomerase II/histidine kinase"/>
    <property type="match status" value="1"/>
</dbReference>
<evidence type="ECO:0000256" key="9">
    <source>
        <dbReference type="ARBA" id="ARBA00023012"/>
    </source>
</evidence>
<feature type="domain" description="HAMP" evidence="13">
    <location>
        <begin position="109"/>
        <end position="162"/>
    </location>
</feature>
<dbReference type="Pfam" id="PF02518">
    <property type="entry name" value="HATPase_c"/>
    <property type="match status" value="1"/>
</dbReference>
<dbReference type="PRINTS" id="PR00344">
    <property type="entry name" value="BCTRLSENSOR"/>
</dbReference>
<accession>A0ABV2CM39</accession>
<proteinExistence type="predicted"/>
<evidence type="ECO:0000256" key="11">
    <source>
        <dbReference type="SAM" id="Phobius"/>
    </source>
</evidence>
<reference evidence="14 15" key="1">
    <citation type="submission" date="2024-07" db="EMBL/GenBank/DDBJ databases">
        <title>Uliginosibacterium paludis KCTC:42655.</title>
        <authorList>
            <person name="Kim M.K."/>
        </authorList>
    </citation>
    <scope>NUCLEOTIDE SEQUENCE [LARGE SCALE GENOMIC DNA]</scope>
    <source>
        <strain evidence="14 15">KCTC 42655</strain>
    </source>
</reference>
<evidence type="ECO:0000256" key="2">
    <source>
        <dbReference type="ARBA" id="ARBA00004370"/>
    </source>
</evidence>
<dbReference type="CDD" id="cd00082">
    <property type="entry name" value="HisKA"/>
    <property type="match status" value="1"/>
</dbReference>
<dbReference type="InterPro" id="IPR036890">
    <property type="entry name" value="HATPase_C_sf"/>
</dbReference>
<dbReference type="InterPro" id="IPR036097">
    <property type="entry name" value="HisK_dim/P_sf"/>
</dbReference>
<evidence type="ECO:0000256" key="7">
    <source>
        <dbReference type="ARBA" id="ARBA00022777"/>
    </source>
</evidence>
<gene>
    <name evidence="14" type="ORF">ABVT11_03970</name>
</gene>
<dbReference type="Gene3D" id="1.10.287.130">
    <property type="match status" value="1"/>
</dbReference>
<dbReference type="GO" id="GO:0005524">
    <property type="term" value="F:ATP binding"/>
    <property type="evidence" value="ECO:0007669"/>
    <property type="project" value="UniProtKB-KW"/>
</dbReference>
<dbReference type="InterPro" id="IPR003594">
    <property type="entry name" value="HATPase_dom"/>
</dbReference>
<dbReference type="PROSITE" id="PS50885">
    <property type="entry name" value="HAMP"/>
    <property type="match status" value="1"/>
</dbReference>
<dbReference type="SUPFAM" id="SSF158472">
    <property type="entry name" value="HAMP domain-like"/>
    <property type="match status" value="1"/>
</dbReference>
<organism evidence="14 15">
    <name type="scientific">Uliginosibacterium paludis</name>
    <dbReference type="NCBI Taxonomy" id="1615952"/>
    <lineage>
        <taxon>Bacteria</taxon>
        <taxon>Pseudomonadati</taxon>
        <taxon>Pseudomonadota</taxon>
        <taxon>Betaproteobacteria</taxon>
        <taxon>Rhodocyclales</taxon>
        <taxon>Zoogloeaceae</taxon>
        <taxon>Uliginosibacterium</taxon>
    </lineage>
</organism>
<evidence type="ECO:0000256" key="8">
    <source>
        <dbReference type="ARBA" id="ARBA00022989"/>
    </source>
</evidence>
<sequence>MSRVLDRIWVRFGLGIASAVLASMLVLGGTMIVYGRVQFWRFHEALPAAVRAEFDELRSKGLEGGPRASEIYRQYSLDDDPWDVDKLAILIGLVACLPVGLMAGFWISRMVMQPISSVARAAGRVALGDFGARARVPRRAGEMADLVHDFNLMTSSLEALERERKSTLAALSHELRTPLAVLQARLHALCDGVIPAEPAEFTRLLEQCQHLSLLVGDLHTLSVADAGRLPLHRVALDIPSLVRDTLENHARRLDDAGMAVELEVRAVVPPVLADADRIRQVLNNLIENAIHYARDGRWLHLWVRSTPGEVQITVSDAGRGHPDGLDERVFQRFTRLDASRNRATGGSGLGLSIVRTLIELHGGTVSVGRSSRGGAAFTISIPRGILP</sequence>
<dbReference type="PROSITE" id="PS50109">
    <property type="entry name" value="HIS_KIN"/>
    <property type="match status" value="1"/>
</dbReference>
<keyword evidence="7" id="KW-0418">Kinase</keyword>
<feature type="transmembrane region" description="Helical" evidence="11">
    <location>
        <begin position="12"/>
        <end position="34"/>
    </location>
</feature>
<dbReference type="EMBL" id="JBEWLZ010000002">
    <property type="protein sequence ID" value="MET1488970.1"/>
    <property type="molecule type" value="Genomic_DNA"/>
</dbReference>
<dbReference type="InterPro" id="IPR003661">
    <property type="entry name" value="HisK_dim/P_dom"/>
</dbReference>
<dbReference type="InterPro" id="IPR004358">
    <property type="entry name" value="Sig_transdc_His_kin-like_C"/>
</dbReference>
<dbReference type="InterPro" id="IPR050428">
    <property type="entry name" value="TCS_sensor_his_kinase"/>
</dbReference>
<dbReference type="Gene3D" id="3.30.565.10">
    <property type="entry name" value="Histidine kinase-like ATPase, C-terminal domain"/>
    <property type="match status" value="1"/>
</dbReference>
<dbReference type="SMART" id="SM00388">
    <property type="entry name" value="HisKA"/>
    <property type="match status" value="1"/>
</dbReference>
<dbReference type="InterPro" id="IPR003660">
    <property type="entry name" value="HAMP_dom"/>
</dbReference>
<dbReference type="SMART" id="SM00304">
    <property type="entry name" value="HAMP"/>
    <property type="match status" value="1"/>
</dbReference>
<evidence type="ECO:0000256" key="5">
    <source>
        <dbReference type="ARBA" id="ARBA00022679"/>
    </source>
</evidence>
<evidence type="ECO:0000259" key="13">
    <source>
        <dbReference type="PROSITE" id="PS50885"/>
    </source>
</evidence>
<dbReference type="Pfam" id="PF00512">
    <property type="entry name" value="HisKA"/>
    <property type="match status" value="1"/>
</dbReference>
<evidence type="ECO:0000256" key="4">
    <source>
        <dbReference type="ARBA" id="ARBA00022553"/>
    </source>
</evidence>
<keyword evidence="9" id="KW-0902">Two-component regulatory system</keyword>
<dbReference type="InterPro" id="IPR005467">
    <property type="entry name" value="His_kinase_dom"/>
</dbReference>
<keyword evidence="14" id="KW-0547">Nucleotide-binding</keyword>
<evidence type="ECO:0000256" key="1">
    <source>
        <dbReference type="ARBA" id="ARBA00000085"/>
    </source>
</evidence>
<evidence type="ECO:0000313" key="15">
    <source>
        <dbReference type="Proteomes" id="UP001548590"/>
    </source>
</evidence>
<evidence type="ECO:0000259" key="12">
    <source>
        <dbReference type="PROSITE" id="PS50109"/>
    </source>
</evidence>
<dbReference type="PANTHER" id="PTHR45436">
    <property type="entry name" value="SENSOR HISTIDINE KINASE YKOH"/>
    <property type="match status" value="1"/>
</dbReference>
<keyword evidence="10 11" id="KW-0472">Membrane</keyword>
<dbReference type="CDD" id="cd00075">
    <property type="entry name" value="HATPase"/>
    <property type="match status" value="1"/>
</dbReference>
<dbReference type="EC" id="2.7.13.3" evidence="3"/>
<evidence type="ECO:0000256" key="3">
    <source>
        <dbReference type="ARBA" id="ARBA00012438"/>
    </source>
</evidence>
<dbReference type="Proteomes" id="UP001548590">
    <property type="component" value="Unassembled WGS sequence"/>
</dbReference>
<evidence type="ECO:0000313" key="14">
    <source>
        <dbReference type="EMBL" id="MET1488970.1"/>
    </source>
</evidence>
<comment type="caution">
    <text evidence="14">The sequence shown here is derived from an EMBL/GenBank/DDBJ whole genome shotgun (WGS) entry which is preliminary data.</text>
</comment>
<feature type="domain" description="Histidine kinase" evidence="12">
    <location>
        <begin position="170"/>
        <end position="385"/>
    </location>
</feature>
<dbReference type="PANTHER" id="PTHR45436:SF5">
    <property type="entry name" value="SENSOR HISTIDINE KINASE TRCS"/>
    <property type="match status" value="1"/>
</dbReference>
<comment type="catalytic activity">
    <reaction evidence="1">
        <text>ATP + protein L-histidine = ADP + protein N-phospho-L-histidine.</text>
        <dbReference type="EC" id="2.7.13.3"/>
    </reaction>
</comment>
<keyword evidence="8 11" id="KW-1133">Transmembrane helix</keyword>
<evidence type="ECO:0000256" key="10">
    <source>
        <dbReference type="ARBA" id="ARBA00023136"/>
    </source>
</evidence>
<dbReference type="SMART" id="SM00387">
    <property type="entry name" value="HATPase_c"/>
    <property type="match status" value="1"/>
</dbReference>
<evidence type="ECO:0000256" key="6">
    <source>
        <dbReference type="ARBA" id="ARBA00022692"/>
    </source>
</evidence>
<dbReference type="Pfam" id="PF00672">
    <property type="entry name" value="HAMP"/>
    <property type="match status" value="1"/>
</dbReference>
<keyword evidence="15" id="KW-1185">Reference proteome</keyword>
<dbReference type="RefSeq" id="WP_345924023.1">
    <property type="nucleotide sequence ID" value="NZ_JBDIVF010000001.1"/>
</dbReference>
<protein>
    <recommendedName>
        <fullName evidence="3">histidine kinase</fullName>
        <ecNumber evidence="3">2.7.13.3</ecNumber>
    </recommendedName>
</protein>
<dbReference type="SUPFAM" id="SSF47384">
    <property type="entry name" value="Homodimeric domain of signal transducing histidine kinase"/>
    <property type="match status" value="1"/>
</dbReference>
<keyword evidence="5" id="KW-0808">Transferase</keyword>
<name>A0ABV2CM39_9RHOO</name>
<comment type="subcellular location">
    <subcellularLocation>
        <location evidence="2">Membrane</location>
    </subcellularLocation>
</comment>